<proteinExistence type="predicted"/>
<dbReference type="CDD" id="cd07906">
    <property type="entry name" value="Adenylation_DNA_ligase_LigD_LigC"/>
    <property type="match status" value="1"/>
</dbReference>
<evidence type="ECO:0000256" key="1">
    <source>
        <dbReference type="ARBA" id="ARBA00034003"/>
    </source>
</evidence>
<dbReference type="EMBL" id="JAOQIO010000095">
    <property type="protein sequence ID" value="MCU6795940.1"/>
    <property type="molecule type" value="Genomic_DNA"/>
</dbReference>
<dbReference type="RefSeq" id="WP_262686813.1">
    <property type="nucleotide sequence ID" value="NZ_JAOQIO010000095.1"/>
</dbReference>
<feature type="domain" description="ATP-dependent DNA ligase family profile" evidence="2">
    <location>
        <begin position="105"/>
        <end position="237"/>
    </location>
</feature>
<reference evidence="3 4" key="1">
    <citation type="submission" date="2022-09" db="EMBL/GenBank/DDBJ databases">
        <authorList>
            <person name="Han X.L."/>
            <person name="Wang Q."/>
            <person name="Lu T."/>
        </authorList>
    </citation>
    <scope>NUCLEOTIDE SEQUENCE [LARGE SCALE GENOMIC DNA]</scope>
    <source>
        <strain evidence="3 4">WQ 127069</strain>
    </source>
</reference>
<organism evidence="3 4">
    <name type="scientific">Paenibacillus baimaensis</name>
    <dbReference type="NCBI Taxonomy" id="2982185"/>
    <lineage>
        <taxon>Bacteria</taxon>
        <taxon>Bacillati</taxon>
        <taxon>Bacillota</taxon>
        <taxon>Bacilli</taxon>
        <taxon>Bacillales</taxon>
        <taxon>Paenibacillaceae</taxon>
        <taxon>Paenibacillus</taxon>
    </lineage>
</organism>
<evidence type="ECO:0000313" key="4">
    <source>
        <dbReference type="Proteomes" id="UP001652445"/>
    </source>
</evidence>
<dbReference type="Gene3D" id="2.40.50.140">
    <property type="entry name" value="Nucleic acid-binding proteins"/>
    <property type="match status" value="1"/>
</dbReference>
<dbReference type="Gene3D" id="3.30.1490.70">
    <property type="match status" value="1"/>
</dbReference>
<protein>
    <submittedName>
        <fullName evidence="3">DNA ligase</fullName>
    </submittedName>
</protein>
<keyword evidence="3" id="KW-0436">Ligase</keyword>
<dbReference type="Gene3D" id="3.30.470.30">
    <property type="entry name" value="DNA ligase/mRNA capping enzyme"/>
    <property type="match status" value="1"/>
</dbReference>
<dbReference type="InterPro" id="IPR029710">
    <property type="entry name" value="LIG4"/>
</dbReference>
<comment type="catalytic activity">
    <reaction evidence="1">
        <text>ATP + (deoxyribonucleotide)n-3'-hydroxyl + 5'-phospho-(deoxyribonucleotide)m = (deoxyribonucleotide)n+m + AMP + diphosphate.</text>
        <dbReference type="EC" id="6.5.1.1"/>
    </reaction>
</comment>
<name>A0ABT2UMR7_9BACL</name>
<dbReference type="PANTHER" id="PTHR45997">
    <property type="entry name" value="DNA LIGASE 4"/>
    <property type="match status" value="1"/>
</dbReference>
<sequence>MLFTQIKPMIVSVGSEPFDDERFIFEPKWDGWRLLIHKQGNRIEAYTPNGNIITNKFPELLEASDAIRVHSAILDCEGIVLREGRPVFDDFSYRGRLSLSSRITNAVKTHPATFVVFDVLYTDREHLNEPLMIRKQRLIDIVSATPVISPTMYIEAQGQALFKLTKDRDMEGIVAKRKESKYYVDTKSPDWLKIKHFKTIDVMILGYRDNPFKFVIGLNFRTVQNKPVGVVELECKPEEKEHFLGLAKQLHTVKDQKTQWIEPRLCCRIEYLERTDTHQLRTTVFREFLFDKKPEECRWT</sequence>
<dbReference type="SUPFAM" id="SSF56091">
    <property type="entry name" value="DNA ligase/mRNA capping enzyme, catalytic domain"/>
    <property type="match status" value="1"/>
</dbReference>
<comment type="caution">
    <text evidence="3">The sequence shown here is derived from an EMBL/GenBank/DDBJ whole genome shotgun (WGS) entry which is preliminary data.</text>
</comment>
<dbReference type="InterPro" id="IPR012310">
    <property type="entry name" value="DNA_ligase_ATP-dep_cent"/>
</dbReference>
<accession>A0ABT2UMR7</accession>
<evidence type="ECO:0000313" key="3">
    <source>
        <dbReference type="EMBL" id="MCU6795940.1"/>
    </source>
</evidence>
<dbReference type="Pfam" id="PF01068">
    <property type="entry name" value="DNA_ligase_A_M"/>
    <property type="match status" value="1"/>
</dbReference>
<dbReference type="PANTHER" id="PTHR45997:SF1">
    <property type="entry name" value="DNA LIGASE 4"/>
    <property type="match status" value="1"/>
</dbReference>
<dbReference type="InterPro" id="IPR012340">
    <property type="entry name" value="NA-bd_OB-fold"/>
</dbReference>
<keyword evidence="4" id="KW-1185">Reference proteome</keyword>
<dbReference type="PROSITE" id="PS50160">
    <property type="entry name" value="DNA_LIGASE_A3"/>
    <property type="match status" value="1"/>
</dbReference>
<dbReference type="Proteomes" id="UP001652445">
    <property type="component" value="Unassembled WGS sequence"/>
</dbReference>
<dbReference type="GO" id="GO:0016874">
    <property type="term" value="F:ligase activity"/>
    <property type="evidence" value="ECO:0007669"/>
    <property type="project" value="UniProtKB-KW"/>
</dbReference>
<evidence type="ECO:0000259" key="2">
    <source>
        <dbReference type="PROSITE" id="PS50160"/>
    </source>
</evidence>
<gene>
    <name evidence="3" type="ORF">OB236_27855</name>
</gene>